<dbReference type="InterPro" id="IPR035979">
    <property type="entry name" value="RBD_domain_sf"/>
</dbReference>
<feature type="region of interest" description="Disordered" evidence="1">
    <location>
        <begin position="68"/>
        <end position="106"/>
    </location>
</feature>
<organism evidence="2 3">
    <name type="scientific">Blomia tropicalis</name>
    <name type="common">Mite</name>
    <dbReference type="NCBI Taxonomy" id="40697"/>
    <lineage>
        <taxon>Eukaryota</taxon>
        <taxon>Metazoa</taxon>
        <taxon>Ecdysozoa</taxon>
        <taxon>Arthropoda</taxon>
        <taxon>Chelicerata</taxon>
        <taxon>Arachnida</taxon>
        <taxon>Acari</taxon>
        <taxon>Acariformes</taxon>
        <taxon>Sarcoptiformes</taxon>
        <taxon>Astigmata</taxon>
        <taxon>Glycyphagoidea</taxon>
        <taxon>Echimyopodidae</taxon>
        <taxon>Blomia</taxon>
    </lineage>
</organism>
<feature type="compositionally biased region" description="Low complexity" evidence="1">
    <location>
        <begin position="204"/>
        <end position="214"/>
    </location>
</feature>
<feature type="compositionally biased region" description="Low complexity" evidence="1">
    <location>
        <begin position="900"/>
        <end position="916"/>
    </location>
</feature>
<feature type="compositionally biased region" description="Polar residues" evidence="1">
    <location>
        <begin position="146"/>
        <end position="158"/>
    </location>
</feature>
<accession>A0A9Q0RQ31</accession>
<feature type="compositionally biased region" description="Low complexity" evidence="1">
    <location>
        <begin position="135"/>
        <end position="145"/>
    </location>
</feature>
<dbReference type="OMA" id="WIGNVSP"/>
<comment type="caution">
    <text evidence="2">The sequence shown here is derived from an EMBL/GenBank/DDBJ whole genome shotgun (WGS) entry which is preliminary data.</text>
</comment>
<feature type="compositionally biased region" description="Polar residues" evidence="1">
    <location>
        <begin position="937"/>
        <end position="959"/>
    </location>
</feature>
<feature type="compositionally biased region" description="Basic residues" evidence="1">
    <location>
        <begin position="302"/>
        <end position="315"/>
    </location>
</feature>
<feature type="compositionally biased region" description="Acidic residues" evidence="1">
    <location>
        <begin position="320"/>
        <end position="329"/>
    </location>
</feature>
<evidence type="ECO:0000256" key="1">
    <source>
        <dbReference type="SAM" id="MobiDB-lite"/>
    </source>
</evidence>
<dbReference type="InterPro" id="IPR019734">
    <property type="entry name" value="TPR_rpt"/>
</dbReference>
<keyword evidence="3" id="KW-1185">Reference proteome</keyword>
<reference evidence="2" key="1">
    <citation type="submission" date="2022-12" db="EMBL/GenBank/DDBJ databases">
        <title>Genome assemblies of Blomia tropicalis.</title>
        <authorList>
            <person name="Cui Y."/>
        </authorList>
    </citation>
    <scope>NUCLEOTIDE SEQUENCE</scope>
    <source>
        <tissue evidence="2">Adult mites</tissue>
    </source>
</reference>
<dbReference type="Gene3D" id="1.25.40.10">
    <property type="entry name" value="Tetratricopeptide repeat domain"/>
    <property type="match status" value="1"/>
</dbReference>
<gene>
    <name evidence="2" type="ORF">RDWZM_000944</name>
</gene>
<evidence type="ECO:0000313" key="3">
    <source>
        <dbReference type="Proteomes" id="UP001142055"/>
    </source>
</evidence>
<dbReference type="InterPro" id="IPR011990">
    <property type="entry name" value="TPR-like_helical_dom_sf"/>
</dbReference>
<feature type="compositionally biased region" description="Polar residues" evidence="1">
    <location>
        <begin position="11"/>
        <end position="25"/>
    </location>
</feature>
<feature type="region of interest" description="Disordered" evidence="1">
    <location>
        <begin position="1"/>
        <end position="25"/>
    </location>
</feature>
<feature type="compositionally biased region" description="Acidic residues" evidence="1">
    <location>
        <begin position="734"/>
        <end position="749"/>
    </location>
</feature>
<feature type="region of interest" description="Disordered" evidence="1">
    <location>
        <begin position="885"/>
        <end position="959"/>
    </location>
</feature>
<dbReference type="SUPFAM" id="SSF54928">
    <property type="entry name" value="RNA-binding domain, RBD"/>
    <property type="match status" value="1"/>
</dbReference>
<feature type="compositionally biased region" description="Basic residues" evidence="1">
    <location>
        <begin position="917"/>
        <end position="927"/>
    </location>
</feature>
<feature type="compositionally biased region" description="Polar residues" evidence="1">
    <location>
        <begin position="245"/>
        <end position="255"/>
    </location>
</feature>
<dbReference type="PANTHER" id="PTHR47678">
    <property type="entry name" value="TETRATRICOPEPTIDE REPEAT PROTEIN 31"/>
    <property type="match status" value="1"/>
</dbReference>
<feature type="region of interest" description="Disordered" evidence="1">
    <location>
        <begin position="187"/>
        <end position="267"/>
    </location>
</feature>
<feature type="region of interest" description="Disordered" evidence="1">
    <location>
        <begin position="135"/>
        <end position="158"/>
    </location>
</feature>
<dbReference type="EMBL" id="JAPWDV010000001">
    <property type="protein sequence ID" value="KAJ6222399.1"/>
    <property type="molecule type" value="Genomic_DNA"/>
</dbReference>
<evidence type="ECO:0000313" key="2">
    <source>
        <dbReference type="EMBL" id="KAJ6222399.1"/>
    </source>
</evidence>
<feature type="region of interest" description="Disordered" evidence="1">
    <location>
        <begin position="299"/>
        <end position="354"/>
    </location>
</feature>
<dbReference type="Proteomes" id="UP001142055">
    <property type="component" value="Chromosome 1"/>
</dbReference>
<sequence>MKRQFCELHTQETNNKSDNIASIESPSSNVTVTKVENKITSSNTIETETSISSSSEVTLSVECSVKYSSSSSPLTSTSPSVNSNTRNSTQLATTTTTTVHSHTESTYEYTPEYEEELFDCAAALLSFGDSLQNSSIDPVSPSGSSTKSPTNGSGATSPSLNSLIISSCCRKCKNCYRNVSGQNNRTNETVLRLKEKTKKKKEAAVSSKKVTKNNSKSDKSKSPTSIMHSDESDDDSPCMHHHQHMSNSTPVSNTVLGRRSKSRTSSNDSDIICTLKVDCICKTCLQRQKLVDELIAEEESSKKKKAKKKKKKNAKKNQEAVEEEIEDDAGDGKGKHDTEDEDMSQMNSNGGQVAKMSNVVDPTSVDINQWIKVKNKFSGKLGTVIANSGGAVLEHKQSNVKSSSNSLITNSNSNDGSDEMESNGFKLIGSKSGSIVGTETFSEKRRNSNLENVTKVFETMSLDAKNGSTTCTNVQKAKLLAIDASMAYLRGDILDAIHLIDESIELDSKCSIYYINRSYYHEKNKEYVKAMKDAETAIRLEENSDEYLEYSLYRKAKALSGLERYDQVEQILNSIVKLLQHKSKNNVQVFQGALMMIEKDLLINRLKKLIASDYTLPLARLYALHFNSIQSAMEAIEHNCKIEPNGDNPINLDHHLRLINTKRINSGVNELIEVSKFSSIIKSILQPNKNKLEKPIHKPSKKTKQLSSRDLWNFNEFDNDEHSNLDDFAGGDVDREEDEHAFDDEGDDSDIYFSDDEEHEIMYSNPHIWNSPKDILQLNSSFDHFFSDEFRESINSKGQKALWIGNVSPLCSISLATNIFNKFGTVSFCKIFPNERTNEIAYLLLHYDNDISPRLVMAYFKDKVIPGISKDDLPLIIRFRNKNDKADEDGNITSPNVCQSTSGNTINTISPSSTTHHGSKDHHHHHGGGGGGGKGDQSYQKQSQSEHGPSGGNQQHKQPNSECYYWRTTGCDRERCLYKHIPAHKGIDKQSWMRRKN</sequence>
<dbReference type="GO" id="GO:0003676">
    <property type="term" value="F:nucleic acid binding"/>
    <property type="evidence" value="ECO:0007669"/>
    <property type="project" value="InterPro"/>
</dbReference>
<protein>
    <submittedName>
        <fullName evidence="2">Uncharacterized protein</fullName>
    </submittedName>
</protein>
<dbReference type="PANTHER" id="PTHR47678:SF1">
    <property type="entry name" value="TETRATRICOPEPTIDE REPEAT PROTEIN 31"/>
    <property type="match status" value="1"/>
</dbReference>
<dbReference type="SMART" id="SM00028">
    <property type="entry name" value="TPR"/>
    <property type="match status" value="3"/>
</dbReference>
<proteinExistence type="predicted"/>
<feature type="compositionally biased region" description="Basic and acidic residues" evidence="1">
    <location>
        <begin position="1"/>
        <end position="10"/>
    </location>
</feature>
<name>A0A9Q0RQ31_BLOTA</name>
<dbReference type="AlphaFoldDB" id="A0A9Q0RQ31"/>
<dbReference type="SUPFAM" id="SSF48452">
    <property type="entry name" value="TPR-like"/>
    <property type="match status" value="1"/>
</dbReference>
<feature type="region of interest" description="Disordered" evidence="1">
    <location>
        <begin position="723"/>
        <end position="749"/>
    </location>
</feature>